<comment type="caution">
    <text evidence="1">The sequence shown here is derived from an EMBL/GenBank/DDBJ whole genome shotgun (WGS) entry which is preliminary data.</text>
</comment>
<dbReference type="AlphaFoldDB" id="A0AAP3AMA5"/>
<dbReference type="RefSeq" id="WP_064969420.1">
    <property type="nucleotide sequence ID" value="NZ_CP029760.1"/>
</dbReference>
<evidence type="ECO:0008006" key="3">
    <source>
        <dbReference type="Google" id="ProtNLM"/>
    </source>
</evidence>
<name>A0AAP3AMA5_RIEAN</name>
<dbReference type="Gene3D" id="3.40.50.300">
    <property type="entry name" value="P-loop containing nucleotide triphosphate hydrolases"/>
    <property type="match status" value="1"/>
</dbReference>
<proteinExistence type="predicted"/>
<organism evidence="1 2">
    <name type="scientific">Riemerella anatipestifer</name>
    <name type="common">Moraxella anatipestifer</name>
    <dbReference type="NCBI Taxonomy" id="34085"/>
    <lineage>
        <taxon>Bacteria</taxon>
        <taxon>Pseudomonadati</taxon>
        <taxon>Bacteroidota</taxon>
        <taxon>Flavobacteriia</taxon>
        <taxon>Flavobacteriales</taxon>
        <taxon>Weeksellaceae</taxon>
        <taxon>Riemerella</taxon>
    </lineage>
</organism>
<dbReference type="InterPro" id="IPR027417">
    <property type="entry name" value="P-loop_NTPase"/>
</dbReference>
<gene>
    <name evidence="1" type="ORF">OKE68_08465</name>
</gene>
<evidence type="ECO:0000313" key="1">
    <source>
        <dbReference type="EMBL" id="MCW0524345.1"/>
    </source>
</evidence>
<dbReference type="Proteomes" id="UP001207440">
    <property type="component" value="Unassembled WGS sequence"/>
</dbReference>
<accession>A0AAP3AMA5</accession>
<dbReference type="EMBL" id="JAOZYT010000054">
    <property type="protein sequence ID" value="MCW0524345.1"/>
    <property type="molecule type" value="Genomic_DNA"/>
</dbReference>
<sequence length="504" mass="59015">MLMTKRLTPEDRKALEFWQQYYTNLRQKASVDLSETASDIERRKKRLEANPEEWFKYYFHKYYKCEPAEFHKASTKRITENMEWYEVRAWSRELAKSARAMMEFTYLALTGKKKFIIIASATNESAVRLLKPFKSAFENNSRIIHDYGVQQNHGHWREDQFTIKKGAMFIAVGAGNAPRGARNEDIRPDAIIVDDFDTDEDCRNPDTVDKKWAWFEKALYATRSVSEPLTVLFNGNIIADYCCIKKAIEMADHADIINIRDENGKSTWAAKNSEEHIDRVLSKISAQAVQGEYFNNPINLGKVFKELKYGKIQPLKKYKFLVSYTDPSYKKNGDYKATALVGKYKNEYHIIDMFCQKTSTAKMLEHLYETEKKTANSGVSVYYYIEYPWIDDTLKREIKKANKRYNITLPLKADERKKPEKFYRIESNLEPLNRNGKLIFNEELKGREDMKEADFQFLALSPKSRAHDDAPDACEGAIWIINHKNIDGDHRPKVYEKPNNKKRY</sequence>
<evidence type="ECO:0000313" key="2">
    <source>
        <dbReference type="Proteomes" id="UP001207440"/>
    </source>
</evidence>
<protein>
    <recommendedName>
        <fullName evidence="3">Terminase large subunit gp17-like C-terminal domain-containing protein</fullName>
    </recommendedName>
</protein>
<reference evidence="1" key="1">
    <citation type="submission" date="2022-10" db="EMBL/GenBank/DDBJ databases">
        <title>Sifting through the core-genome to identify putative cross-protective antigens against Riemerella anatipestifer.</title>
        <authorList>
            <person name="Zheng X."/>
            <person name="Zhang W."/>
        </authorList>
    </citation>
    <scope>NUCLEOTIDE SEQUENCE</scope>
    <source>
        <strain evidence="1">ZWRA178</strain>
    </source>
</reference>